<organism evidence="5 6">
    <name type="scientific">Fusarium piperis</name>
    <dbReference type="NCBI Taxonomy" id="1435070"/>
    <lineage>
        <taxon>Eukaryota</taxon>
        <taxon>Fungi</taxon>
        <taxon>Dikarya</taxon>
        <taxon>Ascomycota</taxon>
        <taxon>Pezizomycotina</taxon>
        <taxon>Sordariomycetes</taxon>
        <taxon>Hypocreomycetidae</taxon>
        <taxon>Hypocreales</taxon>
        <taxon>Nectriaceae</taxon>
        <taxon>Fusarium</taxon>
        <taxon>Fusarium solani species complex</taxon>
    </lineage>
</organism>
<dbReference type="NCBIfam" id="NF041144">
    <property type="entry name" value="expansin_EXLX1"/>
    <property type="match status" value="1"/>
</dbReference>
<feature type="compositionally biased region" description="Polar residues" evidence="2">
    <location>
        <begin position="81"/>
        <end position="92"/>
    </location>
</feature>
<proteinExistence type="predicted"/>
<gene>
    <name evidence="5" type="ORF">N0V84_001202</name>
</gene>
<accession>A0A9W8WLH3</accession>
<dbReference type="SUPFAM" id="SSF49590">
    <property type="entry name" value="PHL pollen allergen"/>
    <property type="match status" value="1"/>
</dbReference>
<evidence type="ECO:0000256" key="1">
    <source>
        <dbReference type="ARBA" id="ARBA00022729"/>
    </source>
</evidence>
<comment type="caution">
    <text evidence="5">The sequence shown here is derived from an EMBL/GenBank/DDBJ whole genome shotgun (WGS) entry which is preliminary data.</text>
</comment>
<dbReference type="InterPro" id="IPR036908">
    <property type="entry name" value="RlpA-like_sf"/>
</dbReference>
<evidence type="ECO:0000313" key="5">
    <source>
        <dbReference type="EMBL" id="KAJ4328331.1"/>
    </source>
</evidence>
<dbReference type="InterPro" id="IPR051477">
    <property type="entry name" value="Expansin_CellWall"/>
</dbReference>
<dbReference type="Proteomes" id="UP001140502">
    <property type="component" value="Unassembled WGS sequence"/>
</dbReference>
<dbReference type="PANTHER" id="PTHR31836">
    <property type="match status" value="1"/>
</dbReference>
<feature type="signal peptide" evidence="3">
    <location>
        <begin position="1"/>
        <end position="18"/>
    </location>
</feature>
<feature type="chain" id="PRO_5040761398" description="Expansin-like EG45 domain-containing protein" evidence="3">
    <location>
        <begin position="19"/>
        <end position="322"/>
    </location>
</feature>
<dbReference type="PANTHER" id="PTHR31836:SF21">
    <property type="entry name" value="EXPANSIN-LIKE PROTEIN 7"/>
    <property type="match status" value="1"/>
</dbReference>
<reference evidence="5" key="1">
    <citation type="submission" date="2022-10" db="EMBL/GenBank/DDBJ databases">
        <title>Tapping the CABI collections for fungal endophytes: first genome assemblies for Collariella, Neodidymelliopsis, Ascochyta clinopodiicola, Didymella pomorum, Didymosphaeria variabile, Neocosmospora piperis and Neocucurbitaria cava.</title>
        <authorList>
            <person name="Hill R."/>
        </authorList>
    </citation>
    <scope>NUCLEOTIDE SEQUENCE</scope>
    <source>
        <strain evidence="5">IMI 366586</strain>
    </source>
</reference>
<dbReference type="Gene3D" id="2.40.40.10">
    <property type="entry name" value="RlpA-like domain"/>
    <property type="match status" value="1"/>
</dbReference>
<sequence length="322" mass="33017">MKFLLPILLAAPAVMGRACKVRHSHSSQPALDAPVNTQPAVQVPDNGNGNGAIIVSTTAVPEAVVSQPAVEQPSPDEQDSPVVSDTTPKTTLATSVAPTTPSASSVPETGSGSDSGSGSSEDLGGEAKTGSSTFYGGNLAGGNCMFSTYTLPSSIYGTAFSGAVWNKAASCGACIEVTGPSGTIKAMIVDQCPECEEGHLDLFPDAFTAVGGTDGIVQTSYKFVTCGITSPLILHNKEGTSQHWFSIQVVNANEPVSKLEVSTDGGSTWQETERKDYNFFENSAGFGVDSVDVKVTSKTGKTVTVSGVGVTAGAEFKADSNF</sequence>
<dbReference type="SUPFAM" id="SSF50685">
    <property type="entry name" value="Barwin-like endoglucanases"/>
    <property type="match status" value="1"/>
</dbReference>
<keyword evidence="6" id="KW-1185">Reference proteome</keyword>
<feature type="domain" description="Expansin-like EG45" evidence="4">
    <location>
        <begin position="136"/>
        <end position="231"/>
    </location>
</feature>
<dbReference type="OrthoDB" id="406505at2759"/>
<dbReference type="CDD" id="cd22271">
    <property type="entry name" value="DPBB_EXP_N-like"/>
    <property type="match status" value="1"/>
</dbReference>
<dbReference type="AlphaFoldDB" id="A0A9W8WLH3"/>
<evidence type="ECO:0000259" key="4">
    <source>
        <dbReference type="PROSITE" id="PS50842"/>
    </source>
</evidence>
<evidence type="ECO:0000256" key="2">
    <source>
        <dbReference type="SAM" id="MobiDB-lite"/>
    </source>
</evidence>
<dbReference type="PROSITE" id="PS50842">
    <property type="entry name" value="EXPANSIN_EG45"/>
    <property type="match status" value="1"/>
</dbReference>
<name>A0A9W8WLH3_9HYPO</name>
<feature type="region of interest" description="Disordered" evidence="2">
    <location>
        <begin position="27"/>
        <end position="129"/>
    </location>
</feature>
<dbReference type="Gene3D" id="2.60.40.760">
    <property type="entry name" value="Expansin, cellulose-binding-like domain"/>
    <property type="match status" value="1"/>
</dbReference>
<dbReference type="EMBL" id="JAPEUR010000012">
    <property type="protein sequence ID" value="KAJ4328331.1"/>
    <property type="molecule type" value="Genomic_DNA"/>
</dbReference>
<evidence type="ECO:0000313" key="6">
    <source>
        <dbReference type="Proteomes" id="UP001140502"/>
    </source>
</evidence>
<dbReference type="InterPro" id="IPR007112">
    <property type="entry name" value="Expansin/allergen_DPBB_dom"/>
</dbReference>
<keyword evidence="1 3" id="KW-0732">Signal</keyword>
<dbReference type="InterPro" id="IPR036749">
    <property type="entry name" value="Expansin_CBD_sf"/>
</dbReference>
<evidence type="ECO:0000256" key="3">
    <source>
        <dbReference type="SAM" id="SignalP"/>
    </source>
</evidence>
<dbReference type="InterPro" id="IPR049818">
    <property type="entry name" value="Expansin_EXLX1-like"/>
</dbReference>
<protein>
    <recommendedName>
        <fullName evidence="4">Expansin-like EG45 domain-containing protein</fullName>
    </recommendedName>
</protein>
<feature type="compositionally biased region" description="Low complexity" evidence="2">
    <location>
        <begin position="93"/>
        <end position="122"/>
    </location>
</feature>